<dbReference type="Gene3D" id="2.60.120.260">
    <property type="entry name" value="Galactose-binding domain-like"/>
    <property type="match status" value="2"/>
</dbReference>
<dbReference type="Pfam" id="PF07995">
    <property type="entry name" value="GSDH"/>
    <property type="match status" value="1"/>
</dbReference>
<dbReference type="PANTHER" id="PTHR40469">
    <property type="entry name" value="SECRETED GLYCOSYL HYDROLASE"/>
    <property type="match status" value="1"/>
</dbReference>
<accession>A0ABZ2KUZ7</accession>
<evidence type="ECO:0000313" key="5">
    <source>
        <dbReference type="EMBL" id="WXB00836.1"/>
    </source>
</evidence>
<dbReference type="Pfam" id="PF06283">
    <property type="entry name" value="ThuA"/>
    <property type="match status" value="1"/>
</dbReference>
<gene>
    <name evidence="5" type="ORF">LVJ94_28425</name>
</gene>
<dbReference type="SUPFAM" id="SSF52317">
    <property type="entry name" value="Class I glutamine amidotransferase-like"/>
    <property type="match status" value="1"/>
</dbReference>
<evidence type="ECO:0000259" key="4">
    <source>
        <dbReference type="PROSITE" id="PS51175"/>
    </source>
</evidence>
<keyword evidence="1" id="KW-0732">Signal</keyword>
<dbReference type="Pfam" id="PF18911">
    <property type="entry name" value="PKD_4"/>
    <property type="match status" value="1"/>
</dbReference>
<dbReference type="Gene3D" id="3.40.50.880">
    <property type="match status" value="1"/>
</dbReference>
<dbReference type="RefSeq" id="WP_394830438.1">
    <property type="nucleotide sequence ID" value="NZ_CP089929.1"/>
</dbReference>
<protein>
    <submittedName>
        <fullName evidence="5">ThuA domain-containing protein</fullName>
    </submittedName>
</protein>
<dbReference type="Gene3D" id="2.60.40.10">
    <property type="entry name" value="Immunoglobulins"/>
    <property type="match status" value="1"/>
</dbReference>
<dbReference type="InterPro" id="IPR011041">
    <property type="entry name" value="Quinoprot_gluc/sorb_DH_b-prop"/>
</dbReference>
<name>A0ABZ2KUZ7_9BACT</name>
<dbReference type="Pfam" id="PF03422">
    <property type="entry name" value="CBM_6"/>
    <property type="match status" value="2"/>
</dbReference>
<evidence type="ECO:0000259" key="3">
    <source>
        <dbReference type="PROSITE" id="PS50093"/>
    </source>
</evidence>
<evidence type="ECO:0000256" key="2">
    <source>
        <dbReference type="SAM" id="MobiDB-lite"/>
    </source>
</evidence>
<keyword evidence="6" id="KW-1185">Reference proteome</keyword>
<evidence type="ECO:0000256" key="1">
    <source>
        <dbReference type="ARBA" id="ARBA00022729"/>
    </source>
</evidence>
<dbReference type="InterPro" id="IPR013783">
    <property type="entry name" value="Ig-like_fold"/>
</dbReference>
<proteinExistence type="predicted"/>
<dbReference type="SUPFAM" id="SSF50952">
    <property type="entry name" value="Soluble quinoprotein glucose dehydrogenase"/>
    <property type="match status" value="1"/>
</dbReference>
<dbReference type="InterPro" id="IPR008979">
    <property type="entry name" value="Galactose-bd-like_sf"/>
</dbReference>
<dbReference type="InterPro" id="IPR006584">
    <property type="entry name" value="Cellulose-bd_IV"/>
</dbReference>
<dbReference type="InterPro" id="IPR012938">
    <property type="entry name" value="Glc/Sorbosone_DH"/>
</dbReference>
<dbReference type="InterPro" id="IPR011042">
    <property type="entry name" value="6-blade_b-propeller_TolB-like"/>
</dbReference>
<dbReference type="SMART" id="SM00089">
    <property type="entry name" value="PKD"/>
    <property type="match status" value="1"/>
</dbReference>
<dbReference type="PROSITE" id="PS51175">
    <property type="entry name" value="CBM6"/>
    <property type="match status" value="2"/>
</dbReference>
<evidence type="ECO:0000313" key="6">
    <source>
        <dbReference type="Proteomes" id="UP001374803"/>
    </source>
</evidence>
<dbReference type="InterPro" id="IPR005084">
    <property type="entry name" value="CBM6"/>
</dbReference>
<dbReference type="CDD" id="cd04084">
    <property type="entry name" value="CBM6_xylanase-like"/>
    <property type="match status" value="2"/>
</dbReference>
<organism evidence="5 6">
    <name type="scientific">Pendulispora rubella</name>
    <dbReference type="NCBI Taxonomy" id="2741070"/>
    <lineage>
        <taxon>Bacteria</taxon>
        <taxon>Pseudomonadati</taxon>
        <taxon>Myxococcota</taxon>
        <taxon>Myxococcia</taxon>
        <taxon>Myxococcales</taxon>
        <taxon>Sorangiineae</taxon>
        <taxon>Pendulisporaceae</taxon>
        <taxon>Pendulispora</taxon>
    </lineage>
</organism>
<sequence length="1178" mass="123778">MTISSEAWSKCIPLIVLVLAGCSIRGNTGSAGPRESNELNANAIPPSDYQHVQLALGAAELGEPMSLTVLPDRSVLHTARDGTVRLTDSAGNTKVAGKLNVYAHDEEGLQGVAADPGFTSNRFIYLYYSPTLNTPAGDAPATGTAAEFEAWKGHLNLSRFVLKTDGTLDMASEKIVLEVPNDRGQCCHVGGDIDFDASGNLYLSTGDDTNPFDSSGFTPIDERTDRNPQYDAQRSAGNTNDLRGKLLRIKPQADGSYTIPSGNLFAPGTAKTRPEIYAMGFRNPFRMSVDKATGIVYLGDYGPDAGTTDPNRGPSGQVEFDRVTGPGNYGWPYCTGTNTANETYTEYTFPSGPSGAKYDCANGPTNNSFRNTGLTTLPPAKPSWIRYAGDEGSPPEFGSGSESPMGGELYRFDANLSSAIKFPQSLDGRYFATEYGRRWIKAVEVRSDGSPGIIEDFPWAGTQIIDSRFGPDGALYVLDYGTGSDNQALYRIEYIGGQNRNPIAKAAADKTSGPIPLTVAFSSGGSSDPEGKPLTYAWNFGDGTSSTEANPTHTYTTKNTFQPTLTVRDPEGLTGSASLVVTAGNTAPTVNLQTPVHGQLFSFGDTVPFTVSVSDPEDGTIDCNKVKVTYLLGHDSHAHAITSKNGCSGSIVIPVDGEHDAAANIYGVFDAEYTDNGGLTSHSVKRLQPRHRQGEHFSAQNGIQIAGHGAAEGGNTVGFTDNGDWISFEPYALGNATKFTVRVSSGGVGGTLEVRAGSATGTLLGSVAVANTGGWETFVNLSTNVSNPPSGTTTLYLVFKGPTGQGNLFDVDAFTFESSQNADPDQVLVFSKTAGFRHDSIPAGLEAIRQLGAANGFSVTATEDGTAFNPSNLASFKAVVFLNTTMDVLDATQQNALQGYVDGGGGFVGVHAAADTEYDWPYYGQLVGAWFKSHPAGTPQAVVRTEDTSHPATSHLGPTWTRVDEWYNYRTNPRANVRVLQNVDESTYSGGEMGGDHPITWCHAQGSGRSFYTGLGHTIESYSDPAFRTLLLGGIRYATGAVTANCTPNGTPPSTIEGESFTSGSGVQIAAHGPASGGNTLGYIDNGDWAGYASVSTAGKTKFSARVSSAGAGGVIHIRSGSATGPELGSVNVSPTGGWETFATVSTTLTGNGSGALFLTFTGGSGSLFDIDTFTIAN</sequence>
<dbReference type="InterPro" id="IPR035986">
    <property type="entry name" value="PKD_dom_sf"/>
</dbReference>
<dbReference type="InterPro" id="IPR029010">
    <property type="entry name" value="ThuA-like"/>
</dbReference>
<feature type="region of interest" description="Disordered" evidence="2">
    <location>
        <begin position="219"/>
        <end position="238"/>
    </location>
</feature>
<dbReference type="CDD" id="cd00146">
    <property type="entry name" value="PKD"/>
    <property type="match status" value="1"/>
</dbReference>
<dbReference type="InterPro" id="IPR000601">
    <property type="entry name" value="PKD_dom"/>
</dbReference>
<reference evidence="5" key="1">
    <citation type="submission" date="2021-12" db="EMBL/GenBank/DDBJ databases">
        <title>Discovery of the Pendulisporaceae a myxobacterial family with distinct sporulation behavior and unique specialized metabolism.</title>
        <authorList>
            <person name="Garcia R."/>
            <person name="Popoff A."/>
            <person name="Bader C.D."/>
            <person name="Loehr J."/>
            <person name="Walesch S."/>
            <person name="Walt C."/>
            <person name="Boldt J."/>
            <person name="Bunk B."/>
            <person name="Haeckl F.J.F.P.J."/>
            <person name="Gunesch A.P."/>
            <person name="Birkelbach J."/>
            <person name="Nuebel U."/>
            <person name="Pietschmann T."/>
            <person name="Bach T."/>
            <person name="Mueller R."/>
        </authorList>
    </citation>
    <scope>NUCLEOTIDE SEQUENCE</scope>
    <source>
        <strain evidence="5">MSr11367</strain>
    </source>
</reference>
<feature type="domain" description="CBM6" evidence="4">
    <location>
        <begin position="1054"/>
        <end position="1177"/>
    </location>
</feature>
<dbReference type="SMART" id="SM00606">
    <property type="entry name" value="CBD_IV"/>
    <property type="match status" value="2"/>
</dbReference>
<feature type="domain" description="CBM6" evidence="4">
    <location>
        <begin position="690"/>
        <end position="817"/>
    </location>
</feature>
<dbReference type="InterPro" id="IPR029062">
    <property type="entry name" value="Class_I_gatase-like"/>
</dbReference>
<dbReference type="PROSITE" id="PS50093">
    <property type="entry name" value="PKD"/>
    <property type="match status" value="1"/>
</dbReference>
<dbReference type="SUPFAM" id="SSF49299">
    <property type="entry name" value="PKD domain"/>
    <property type="match status" value="1"/>
</dbReference>
<feature type="domain" description="PKD" evidence="3">
    <location>
        <begin position="502"/>
        <end position="583"/>
    </location>
</feature>
<dbReference type="Proteomes" id="UP001374803">
    <property type="component" value="Chromosome"/>
</dbReference>
<dbReference type="EMBL" id="CP089983">
    <property type="protein sequence ID" value="WXB00836.1"/>
    <property type="molecule type" value="Genomic_DNA"/>
</dbReference>
<dbReference type="InterPro" id="IPR022409">
    <property type="entry name" value="PKD/Chitinase_dom"/>
</dbReference>
<dbReference type="Gene3D" id="2.120.10.30">
    <property type="entry name" value="TolB, C-terminal domain"/>
    <property type="match status" value="1"/>
</dbReference>
<dbReference type="PANTHER" id="PTHR40469:SF2">
    <property type="entry name" value="GALACTOSE-BINDING DOMAIN-LIKE SUPERFAMILY PROTEIN"/>
    <property type="match status" value="1"/>
</dbReference>
<dbReference type="SUPFAM" id="SSF49785">
    <property type="entry name" value="Galactose-binding domain-like"/>
    <property type="match status" value="2"/>
</dbReference>